<organism evidence="3 4">
    <name type="scientific">Serendipita indica (strain DSM 11827)</name>
    <name type="common">Root endophyte fungus</name>
    <name type="synonym">Piriformospora indica</name>
    <dbReference type="NCBI Taxonomy" id="1109443"/>
    <lineage>
        <taxon>Eukaryota</taxon>
        <taxon>Fungi</taxon>
        <taxon>Dikarya</taxon>
        <taxon>Basidiomycota</taxon>
        <taxon>Agaricomycotina</taxon>
        <taxon>Agaricomycetes</taxon>
        <taxon>Sebacinales</taxon>
        <taxon>Serendipitaceae</taxon>
        <taxon>Serendipita</taxon>
    </lineage>
</organism>
<dbReference type="EMBL" id="CAFZ01000076">
    <property type="protein sequence ID" value="CCA70251.1"/>
    <property type="molecule type" value="Genomic_DNA"/>
</dbReference>
<dbReference type="Pfam" id="PF20151">
    <property type="entry name" value="DUF6533"/>
    <property type="match status" value="1"/>
</dbReference>
<feature type="transmembrane region" description="Helical" evidence="1">
    <location>
        <begin position="59"/>
        <end position="83"/>
    </location>
</feature>
<comment type="caution">
    <text evidence="3">The sequence shown here is derived from an EMBL/GenBank/DDBJ whole genome shotgun (WGS) entry which is preliminary data.</text>
</comment>
<sequence length="355" mass="40769">MSFALQQFFKDFYNIRVSSYTCGAGMVVLLYDFVLTFPEEIKYIWSGKQTFNAVKLMFLWNRYLVVPWIVVSNFHIAAIRGPLTDTCKVRSVTGILMRRSCRIFIPANALIQGISIIVGIQLLALRVLALYRNNIRVRLALYAYLGVCHSILFVLVGISMSRFVPYLKYLDSIQSCYTIPDPLIKVIYIPPLAAETGIMLLQIFNHFQRRKEHNLLRTRLMSTLFRDGYLWYITVLSVRLLCILVYEFAPLSLWFVGNQLEWPLSTALISRFFLQLRGAIDEEQAMFLPGPDTAGSLGFVRGKHQHSSPGVDSVPARAYPTFNPNQREVYIDESPLPLQELRRMRIGNTQHLAKV</sequence>
<dbReference type="OrthoDB" id="3354157at2759"/>
<dbReference type="Proteomes" id="UP000007148">
    <property type="component" value="Unassembled WGS sequence"/>
</dbReference>
<feature type="transmembrane region" description="Helical" evidence="1">
    <location>
        <begin position="103"/>
        <end position="129"/>
    </location>
</feature>
<keyword evidence="1" id="KW-0472">Membrane</keyword>
<evidence type="ECO:0000259" key="2">
    <source>
        <dbReference type="Pfam" id="PF20151"/>
    </source>
</evidence>
<evidence type="ECO:0000313" key="4">
    <source>
        <dbReference type="Proteomes" id="UP000007148"/>
    </source>
</evidence>
<evidence type="ECO:0000256" key="1">
    <source>
        <dbReference type="SAM" id="Phobius"/>
    </source>
</evidence>
<keyword evidence="4" id="KW-1185">Reference proteome</keyword>
<reference evidence="3 4" key="1">
    <citation type="journal article" date="2011" name="PLoS Pathog.">
        <title>Endophytic Life Strategies Decoded by Genome and Transcriptome Analyses of the Mutualistic Root Symbiont Piriformospora indica.</title>
        <authorList>
            <person name="Zuccaro A."/>
            <person name="Lahrmann U."/>
            <person name="Guldener U."/>
            <person name="Langen G."/>
            <person name="Pfiffi S."/>
            <person name="Biedenkopf D."/>
            <person name="Wong P."/>
            <person name="Samans B."/>
            <person name="Grimm C."/>
            <person name="Basiewicz M."/>
            <person name="Murat C."/>
            <person name="Martin F."/>
            <person name="Kogel K.H."/>
        </authorList>
    </citation>
    <scope>NUCLEOTIDE SEQUENCE [LARGE SCALE GENOMIC DNA]</scope>
    <source>
        <strain evidence="3 4">DSM 11827</strain>
    </source>
</reference>
<evidence type="ECO:0000313" key="3">
    <source>
        <dbReference type="EMBL" id="CCA70251.1"/>
    </source>
</evidence>
<keyword evidence="1" id="KW-0812">Transmembrane</keyword>
<dbReference type="InterPro" id="IPR045340">
    <property type="entry name" value="DUF6533"/>
</dbReference>
<feature type="transmembrane region" description="Helical" evidence="1">
    <location>
        <begin position="141"/>
        <end position="167"/>
    </location>
</feature>
<feature type="transmembrane region" description="Helical" evidence="1">
    <location>
        <begin position="228"/>
        <end position="246"/>
    </location>
</feature>
<dbReference type="OMA" id="MDSEITH"/>
<keyword evidence="1" id="KW-1133">Transmembrane helix</keyword>
<protein>
    <recommendedName>
        <fullName evidence="2">DUF6533 domain-containing protein</fullName>
    </recommendedName>
</protein>
<feature type="domain" description="DUF6533" evidence="2">
    <location>
        <begin position="20"/>
        <end position="65"/>
    </location>
</feature>
<feature type="transmembrane region" description="Helical" evidence="1">
    <location>
        <begin position="187"/>
        <end position="207"/>
    </location>
</feature>
<dbReference type="AlphaFoldDB" id="G4TG02"/>
<name>G4TG02_SERID</name>
<proteinExistence type="predicted"/>
<accession>G4TG02</accession>
<dbReference type="HOGENOM" id="CLU_035509_1_4_1"/>
<gene>
    <name evidence="3" type="ORF">PIIN_04190</name>
</gene>
<feature type="transmembrane region" description="Helical" evidence="1">
    <location>
        <begin position="17"/>
        <end position="38"/>
    </location>
</feature>
<dbReference type="InParanoid" id="G4TG02"/>